<keyword evidence="4 5" id="KW-0472">Membrane</keyword>
<evidence type="ECO:0000256" key="3">
    <source>
        <dbReference type="ARBA" id="ARBA00022989"/>
    </source>
</evidence>
<dbReference type="AlphaFoldDB" id="A0A2T5I5C8"/>
<evidence type="ECO:0000256" key="2">
    <source>
        <dbReference type="ARBA" id="ARBA00022692"/>
    </source>
</evidence>
<comment type="caution">
    <text evidence="6">The sequence shown here is derived from an EMBL/GenBank/DDBJ whole genome shotgun (WGS) entry which is preliminary data.</text>
</comment>
<sequence>MLWKTGRRSQNIEDRRGLSVSRGVGGGGIGILLLVLAALFFDIDPRIVMQGTEILSGGSASLHTQTQPIPSGQEEAKEFTSVILADTEDTWRTLFSEQLNKKYKEPTLVLFSGAVQSACGFAQAAVGPFYCPYDQKVYIDLTFFDDMKKLGASGYFAQAYVIAHEIGHHIQILLGISDKVIAEGKNMNKYHKNALSVRQELQADCFAGVWANNAHRARNILESGDIEEGLNAASAIGDDRLQKQSQGYIVPESFTHGSSEQRVRWFRKGLKSGKIGDCDTFTADKL</sequence>
<protein>
    <recommendedName>
        <fullName evidence="8">Neutral zinc metallopeptidase</fullName>
    </recommendedName>
</protein>
<evidence type="ECO:0000256" key="1">
    <source>
        <dbReference type="ARBA" id="ARBA00004167"/>
    </source>
</evidence>
<accession>A0A2T5I5C8</accession>
<dbReference type="EMBL" id="QAOL01000058">
    <property type="protein sequence ID" value="PTQ79037.1"/>
    <property type="molecule type" value="Genomic_DNA"/>
</dbReference>
<keyword evidence="3 5" id="KW-1133">Transmembrane helix</keyword>
<evidence type="ECO:0008006" key="8">
    <source>
        <dbReference type="Google" id="ProtNLM"/>
    </source>
</evidence>
<feature type="transmembrane region" description="Helical" evidence="5">
    <location>
        <begin position="20"/>
        <end position="41"/>
    </location>
</feature>
<dbReference type="GO" id="GO:0016020">
    <property type="term" value="C:membrane"/>
    <property type="evidence" value="ECO:0007669"/>
    <property type="project" value="UniProtKB-SubCell"/>
</dbReference>
<evidence type="ECO:0000313" key="7">
    <source>
        <dbReference type="Proteomes" id="UP000244110"/>
    </source>
</evidence>
<proteinExistence type="predicted"/>
<reference evidence="6 7" key="1">
    <citation type="submission" date="2018-04" db="EMBL/GenBank/DDBJ databases">
        <title>Active sludge and wastewater microbial communities from Klosterneuburg, Austria.</title>
        <authorList>
            <person name="Wagner M."/>
        </authorList>
    </citation>
    <scope>NUCLEOTIDE SEQUENCE [LARGE SCALE GENOMIC DNA]</scope>
    <source>
        <strain evidence="6 7">Nm4</strain>
    </source>
</reference>
<gene>
    <name evidence="6" type="ORF">C8R28_10581</name>
</gene>
<evidence type="ECO:0000256" key="4">
    <source>
        <dbReference type="ARBA" id="ARBA00023136"/>
    </source>
</evidence>
<dbReference type="Proteomes" id="UP000244110">
    <property type="component" value="Unassembled WGS sequence"/>
</dbReference>
<dbReference type="PANTHER" id="PTHR30168">
    <property type="entry name" value="PUTATIVE MEMBRANE PROTEIN YPFJ"/>
    <property type="match status" value="1"/>
</dbReference>
<name>A0A2T5I5C8_9PROT</name>
<organism evidence="6 7">
    <name type="scientific">Nitrosomonas ureae</name>
    <dbReference type="NCBI Taxonomy" id="44577"/>
    <lineage>
        <taxon>Bacteria</taxon>
        <taxon>Pseudomonadati</taxon>
        <taxon>Pseudomonadota</taxon>
        <taxon>Betaproteobacteria</taxon>
        <taxon>Nitrosomonadales</taxon>
        <taxon>Nitrosomonadaceae</taxon>
        <taxon>Nitrosomonas</taxon>
    </lineage>
</organism>
<keyword evidence="2 5" id="KW-0812">Transmembrane</keyword>
<comment type="subcellular location">
    <subcellularLocation>
        <location evidence="1">Membrane</location>
        <topology evidence="1">Single-pass membrane protein</topology>
    </subcellularLocation>
</comment>
<dbReference type="InterPro" id="IPR007343">
    <property type="entry name" value="Uncharacterised_pept_Zn_put"/>
</dbReference>
<dbReference type="PANTHER" id="PTHR30168:SF0">
    <property type="entry name" value="INNER MEMBRANE PROTEIN"/>
    <property type="match status" value="1"/>
</dbReference>
<evidence type="ECO:0000256" key="5">
    <source>
        <dbReference type="SAM" id="Phobius"/>
    </source>
</evidence>
<dbReference type="Pfam" id="PF04228">
    <property type="entry name" value="Zn_peptidase"/>
    <property type="match status" value="1"/>
</dbReference>
<evidence type="ECO:0000313" key="6">
    <source>
        <dbReference type="EMBL" id="PTQ79037.1"/>
    </source>
</evidence>
<dbReference type="RefSeq" id="WP_107787979.1">
    <property type="nucleotide sequence ID" value="NZ_QAOL01000058.1"/>
</dbReference>